<evidence type="ECO:0000256" key="1">
    <source>
        <dbReference type="ARBA" id="ARBA00004651"/>
    </source>
</evidence>
<feature type="transmembrane region" description="Helical" evidence="8">
    <location>
        <begin position="178"/>
        <end position="197"/>
    </location>
</feature>
<dbReference type="EMBL" id="CP041765">
    <property type="protein sequence ID" value="QDQ99264.1"/>
    <property type="molecule type" value="Genomic_DNA"/>
</dbReference>
<evidence type="ECO:0000256" key="3">
    <source>
        <dbReference type="ARBA" id="ARBA00022475"/>
    </source>
</evidence>
<dbReference type="Pfam" id="PF07681">
    <property type="entry name" value="DoxX"/>
    <property type="match status" value="1"/>
</dbReference>
<organism evidence="9 10">
    <name type="scientific">Tomitella fengzijianii</name>
    <dbReference type="NCBI Taxonomy" id="2597660"/>
    <lineage>
        <taxon>Bacteria</taxon>
        <taxon>Bacillati</taxon>
        <taxon>Actinomycetota</taxon>
        <taxon>Actinomycetes</taxon>
        <taxon>Mycobacteriales</taxon>
        <taxon>Tomitella</taxon>
    </lineage>
</organism>
<accession>A0A516X869</accession>
<keyword evidence="6 8" id="KW-0472">Membrane</keyword>
<evidence type="ECO:0000313" key="9">
    <source>
        <dbReference type="EMBL" id="QDQ99264.1"/>
    </source>
</evidence>
<feature type="transmembrane region" description="Helical" evidence="8">
    <location>
        <begin position="217"/>
        <end position="238"/>
    </location>
</feature>
<comment type="subcellular location">
    <subcellularLocation>
        <location evidence="1">Cell membrane</location>
        <topology evidence="1">Multi-pass membrane protein</topology>
    </subcellularLocation>
</comment>
<reference evidence="9 10" key="2">
    <citation type="submission" date="2019-07" db="EMBL/GenBank/DDBJ databases">
        <authorList>
            <person name="Huang Y."/>
        </authorList>
    </citation>
    <scope>NUCLEOTIDE SEQUENCE [LARGE SCALE GENOMIC DNA]</scope>
    <source>
        <strain evidence="9 10">HY188</strain>
    </source>
</reference>
<feature type="region of interest" description="Disordered" evidence="7">
    <location>
        <begin position="1"/>
        <end position="79"/>
    </location>
</feature>
<dbReference type="InterPro" id="IPR051907">
    <property type="entry name" value="DoxX-like_oxidoreductase"/>
</dbReference>
<evidence type="ECO:0000313" key="10">
    <source>
        <dbReference type="Proteomes" id="UP000317344"/>
    </source>
</evidence>
<dbReference type="KEGG" id="toy:FO059_10960"/>
<feature type="transmembrane region" description="Helical" evidence="8">
    <location>
        <begin position="107"/>
        <end position="125"/>
    </location>
</feature>
<comment type="similarity">
    <text evidence="2">Belongs to the DoxX family.</text>
</comment>
<gene>
    <name evidence="9" type="ORF">FO059_10960</name>
</gene>
<dbReference type="Proteomes" id="UP000317344">
    <property type="component" value="Chromosome"/>
</dbReference>
<evidence type="ECO:0000256" key="6">
    <source>
        <dbReference type="ARBA" id="ARBA00023136"/>
    </source>
</evidence>
<dbReference type="PANTHER" id="PTHR33452">
    <property type="entry name" value="OXIDOREDUCTASE CATD-RELATED"/>
    <property type="match status" value="1"/>
</dbReference>
<dbReference type="GO" id="GO:0005886">
    <property type="term" value="C:plasma membrane"/>
    <property type="evidence" value="ECO:0007669"/>
    <property type="project" value="UniProtKB-SubCell"/>
</dbReference>
<keyword evidence="3" id="KW-1003">Cell membrane</keyword>
<evidence type="ECO:0000256" key="4">
    <source>
        <dbReference type="ARBA" id="ARBA00022692"/>
    </source>
</evidence>
<reference evidence="9 10" key="1">
    <citation type="submission" date="2019-07" db="EMBL/GenBank/DDBJ databases">
        <title>Tomitella cavernea sp. nov., an actinomycete isolated from soil.</title>
        <authorList>
            <person name="Cheng J."/>
        </authorList>
    </citation>
    <scope>NUCLEOTIDE SEQUENCE [LARGE SCALE GENOMIC DNA]</scope>
    <source>
        <strain evidence="9 10">HY188</strain>
    </source>
</reference>
<keyword evidence="5 8" id="KW-1133">Transmembrane helix</keyword>
<dbReference type="AlphaFoldDB" id="A0A516X869"/>
<keyword evidence="10" id="KW-1185">Reference proteome</keyword>
<proteinExistence type="inferred from homology"/>
<protein>
    <submittedName>
        <fullName evidence="9">DoxX family protein</fullName>
    </submittedName>
</protein>
<evidence type="ECO:0000256" key="5">
    <source>
        <dbReference type="ARBA" id="ARBA00022989"/>
    </source>
</evidence>
<feature type="transmembrane region" description="Helical" evidence="8">
    <location>
        <begin position="250"/>
        <end position="270"/>
    </location>
</feature>
<dbReference type="OrthoDB" id="346004at2"/>
<dbReference type="InterPro" id="IPR032808">
    <property type="entry name" value="DoxX"/>
</dbReference>
<evidence type="ECO:0000256" key="8">
    <source>
        <dbReference type="SAM" id="Phobius"/>
    </source>
</evidence>
<keyword evidence="4 8" id="KW-0812">Transmembrane</keyword>
<evidence type="ECO:0000256" key="2">
    <source>
        <dbReference type="ARBA" id="ARBA00006679"/>
    </source>
</evidence>
<sequence length="277" mass="28517">MGVGTSPFDEPTGEFPPATGGPGWSGIGSDEPDPETRVIPRGQVISREDDVFGPGGDEQQTTRIPSYEELSAGAPDPARREPADIAAAMDQALTDSPAKVRRGTLDIGLLVIRVVLGGILFAHGLQKLTGNWGGPDLDGFRTVLESSGFDYAHALSIAGPVGEVVVGVLLVVGFLTPLAAAGAVAILINAWCFMQASTPGLQFFTNQSGAAGSGVEFETMLLAAAVGVALTGAGLISLDVKRGWTRRPFLGSFAFLLLGVAAGVVVWVVFNGANPFG</sequence>
<feature type="transmembrane region" description="Helical" evidence="8">
    <location>
        <begin position="151"/>
        <end position="171"/>
    </location>
</feature>
<dbReference type="PANTHER" id="PTHR33452:SF1">
    <property type="entry name" value="INNER MEMBRANE PROTEIN YPHA-RELATED"/>
    <property type="match status" value="1"/>
</dbReference>
<evidence type="ECO:0000256" key="7">
    <source>
        <dbReference type="SAM" id="MobiDB-lite"/>
    </source>
</evidence>
<name>A0A516X869_9ACTN</name>